<feature type="domain" description="Malonyl-CoA:ACP transacylase (MAT)" evidence="8">
    <location>
        <begin position="1662"/>
        <end position="2120"/>
    </location>
</feature>
<dbReference type="InterPro" id="IPR036291">
    <property type="entry name" value="NAD(P)-bd_dom_sf"/>
</dbReference>
<dbReference type="PANTHER" id="PTHR10982:SF21">
    <property type="entry name" value="FATTY ACID SYNTHASE SUBUNIT BETA"/>
    <property type="match status" value="1"/>
</dbReference>
<keyword evidence="4" id="KW-0378">Hydrolase</keyword>
<dbReference type="CDD" id="cd08950">
    <property type="entry name" value="KR_fFAS_SDR_c_like"/>
    <property type="match status" value="1"/>
</dbReference>
<dbReference type="Gene3D" id="2.40.128.700">
    <property type="match status" value="1"/>
</dbReference>
<comment type="caution">
    <text evidence="9">The sequence shown here is derived from an EMBL/GenBank/DDBJ whole genome shotgun (WGS) entry which is preliminary data.</text>
</comment>
<dbReference type="PANTHER" id="PTHR10982">
    <property type="entry name" value="MALONYL COA-ACYL CARRIER PROTEIN TRANSACYLASE"/>
    <property type="match status" value="1"/>
</dbReference>
<dbReference type="PRINTS" id="PR01483">
    <property type="entry name" value="FASYNTHASE"/>
</dbReference>
<dbReference type="Gene3D" id="3.30.70.3330">
    <property type="match status" value="1"/>
</dbReference>
<dbReference type="OrthoDB" id="5417908at2759"/>
<dbReference type="FunFam" id="3.20.20.70:FF:000078">
    <property type="entry name" value="Fatty acid synthase beta subunit dehydratase"/>
    <property type="match status" value="1"/>
</dbReference>
<dbReference type="Pfam" id="PF16073">
    <property type="entry name" value="SAT"/>
    <property type="match status" value="1"/>
</dbReference>
<keyword evidence="3 9" id="KW-0808">Transferase</keyword>
<sequence length="2956" mass="324616">MDKHSIFIRSGGLAIKVAVVPEFASQLEELADAFGDSSAVTSPIELYARFLEHCAAHNETAALIVLEAFCQSYGVPTTDIHVVVQQHALDEDAVQLVLRAYYLLWNISDACHCYRDAEHTQLPALFATDTLHLTAMFGGQPGSSNYLTEARWLFNVYRPLLSDYVTHLAAFLENQSRDIRLAPAYKKGLDVLQWLTQTESAPDSEYLVSAPVSMPLTGLVQLMQITVLHKTLGMSPGDLARHFSAVAGHSQGIAIAAVFSMLSDEQSLFRLSEKVLGILMLAGVYPQIHQPSYYFANRFAKPPTEKVAELAPPRPMVYIRGVDKAKLEALLLDFNSCQPSKDERVYLSVVNSYDQFVVAGSVKSVVKLVKYLDAQSCEPSEDQSKVPFSKRKPVITASYVNITVPYHCNLLEGAIPPAYIVAQEKQWMLAVSDMRLPVRAGDDGHDIRVEKDITRYILESICVLPVDWPRAIAAPTTTQIVDFGTGGFSGFGQLAYKNVEGRGIPVICVGALVAQSSHAHLGTKADLYQHEMDSITTAPNWQAEFGPKLVRTAHDSKVHIDTRMQRTLGMPTVMVAGMTPTTGNESFVAAITNAGYHVELAGGTIYSESNMAERFMALKELLEPGQGITLNCIYINQQQWDFQYPTLRRMRRESMPIVGLCIGGGVPSSEKALEIISELRSDGFRHISFKPATADSIRRVVQIAKACDSFPILLQWTGGRAGGHHSFEDFHQPILETYAAIRSCDNVALVAGSGFGDAEGTLPYITGNWSQRFGRAPMPFDGILLGSRVMVAKEAATSLGVKELIVATAGLPDAEWEATYDRPQNGIATFESEYGELNHMLNTRAVQFVHNLHKTVLSKPRDQQVSLLLARKDEIIARLNSDYMRPWFGKKADGRVVDLHDMTYAEVVSRAVDLMYVKHQQRWTHRTYRRFVIDLIERIESRMCSVVPTTSLALELNKSDPLGFHAHLIEAYPATRTQLIMSEDVQFFVALCKRRGQKPVPFIPVLDVDFGVLLLKNTIWQSEDLDSVVDQDPQRVFIQQGPVAAQYSAKVDEPVKDILDGIYHSHIAALVERLYGGNVSDIPVVQYVGAEPIDIELPSSVVVQASESESIYKMSSENIELPELDAWLQALSGPKQSWLRALLTAPVIVQDTKYVDNYVRQLLRPRPGRTVTVRMASNLPSLLVVTGPDDAVELEITLKRRTAIVVAVHHRSLMDTSHQLCLELAYCPAYPLAPIHSNKECDDEAIRRFSTCVWAANQSAQTSYDDNIRPNVPLPSKELVITEDYIRSFCENIGDQSWLYATKQNERLQAPMEFMYLSKMKDMTRILASSLYGSGQLDLVHSYNRIEMMDGAPALFTGDRVYASITATGLYNTVSGKVLTLLSTAHCNDRPVARIHSTIHGRGYYIEHDKAFRHVHGERFSVMLATDADVAVLESKQWFMYRENAAHQVKPNVQLDFCLDSQYRYRSENMYSSISTTGTVAIKTQAGGHIHIADVDFEWGTVESNPVTEYLEQHLVDTDTSLFDKNGYSLTASVNADLLQITAPSTNLEYARLSGDGNPIHFNPYLADLGEHPGTICHGLWTSASTRAILECVAADGEPERIRAYQVEFVGGVLPNDTIRTSLSHVGMRDGRMLVKGQTSKTDGEPVMLVEAEIDQLRTAYVFTGQGSQEINMGMELYEQSPAAQSIWSRANSHMFETYGIDLLNIVRANPTECTVHFNGRDGEQLRSNYLRFSTSTRESDADNFGKHTRCLLPGLTEQSASYTFRSDTGLLHSTQFTQVALVTVAVAAVADMRSKSLVQKNAMIAGHSLGELCALGALGDIFTVEDLLDIVFCRGMIMQSAIQRDAQGRSDFGMAAVNPSRLGAAFGDKQLLAVVDEISTASPGLLEIVNYNIRGHQYVAAGSLTNLAILRAVLDDIAGGNMAADGEISTCVSRAVREVPAVPAGTPQTKGKATTPLSGIDVPFHSQILANSVAVFREVVRAKIEADGYSLAPLYGRYIPNLTATPFEVSREYFELVHMLTGSSIASEVLRDWNDALLADSAAKSRLAATLLVELLSYQIASPVQWIKTQDYLFSAAAVQRVVEIGPSAVLCGMASRTLWASEFDDLEVVLLHVDRDKEAVYYLYQDKVAPSGAPTAEGSMSQDAQTMQPEHAKAEAPAAAADAAAATATEGADNSLAQPSQDPAPVAESDTDSSGPIADVPLQALEVVQAIVAFKMKKALDDTPAKQNIKALAAGKSTLQNEVVGNLQKEFGNRVPDKPELLSLQELATAIGTSGITPGKCTQPLIARLFSSKMPGGFSLTQVRDTLQSTYGLGPQRQDGLLLVALTMSPTARLAGDADASAWLDRVAKVYALRAGITYPTGSNATKSSGVSQGPAISGAEMKRIRHEQQEHIRQQIEVLARYAGIDLRKNARAIEGAQSASSELQEQLNGLAAELGDEFAEGIQPCFDALKARRFDSFWNWVRQDAYEWIQELISASAAGTADISMDEARICRLVNCADEGLLQLLSGTAKILSASNDAALVPVLRLVEELHERCKHALGQQPFYREHSKPMEPHTTIASDGTISYLETPREDEPSLVEFIDHMRAPDSSGKLPLHYLYDRANTGTPWSYSQTLSSMYYDCLYDIQKNGLTFAGKTALVTGCGAGSIGADIVRGLLMGGAKVVATSSSYSRRTTLFFEKMYRECGTSGSELIVVPFNQASVMDIDNLISFIYGNPSDAGLGWDLDYVFPFAAVTDIGSMATNLGSHSELALRVMMTNVMRLIGRVKVAKEEHNIVGRPAIVMLPLSPNHGNTGGDGFYSESKIALTTAFSRWESESWEGYMSIIGLEIGWTRGTGLMSANSTYGELMERVGVRTFSTWEMAFIIFGLLHPRMANLAYRQPVYANIDGALGRLEALSRHLAGERRRIEHESNTRRAMDQDRHADASLMYGQVVSAVQATQNMAPLAKFRSHMPM</sequence>
<dbReference type="Gene3D" id="6.10.60.10">
    <property type="match status" value="1"/>
</dbReference>
<accession>A0A9W8LVQ6</accession>
<evidence type="ECO:0000256" key="4">
    <source>
        <dbReference type="ARBA" id="ARBA00022801"/>
    </source>
</evidence>
<feature type="region of interest" description="Disordered" evidence="7">
    <location>
        <begin position="2133"/>
        <end position="2199"/>
    </location>
</feature>
<dbReference type="InterPro" id="IPR032088">
    <property type="entry name" value="SAT"/>
</dbReference>
<gene>
    <name evidence="9" type="primary">fas2_3</name>
    <name evidence="9" type="ORF">H4R20_001342</name>
</gene>
<dbReference type="Pfam" id="PF18314">
    <property type="entry name" value="FAS_I_H"/>
    <property type="match status" value="1"/>
</dbReference>
<evidence type="ECO:0000256" key="3">
    <source>
        <dbReference type="ARBA" id="ARBA00022679"/>
    </source>
</evidence>
<dbReference type="Gene3D" id="1.20.930.70">
    <property type="match status" value="1"/>
</dbReference>
<dbReference type="InterPro" id="IPR050830">
    <property type="entry name" value="Fungal_FAS"/>
</dbReference>
<dbReference type="InterPro" id="IPR003965">
    <property type="entry name" value="Fatty_acid_synthase"/>
</dbReference>
<keyword evidence="5" id="KW-0521">NADP</keyword>
<evidence type="ECO:0000256" key="5">
    <source>
        <dbReference type="ARBA" id="ARBA00022857"/>
    </source>
</evidence>
<dbReference type="EMBL" id="JANBUO010000122">
    <property type="protein sequence ID" value="KAJ2807285.1"/>
    <property type="molecule type" value="Genomic_DNA"/>
</dbReference>
<keyword evidence="1" id="KW-0596">Phosphopantetheine</keyword>
<dbReference type="InterPro" id="IPR002539">
    <property type="entry name" value="MaoC-like_dom"/>
</dbReference>
<dbReference type="SUPFAM" id="SSF51412">
    <property type="entry name" value="Inosine monophosphate dehydrogenase (IMPDH)"/>
    <property type="match status" value="1"/>
</dbReference>
<dbReference type="Gene3D" id="3.40.366.10">
    <property type="entry name" value="Malonyl-Coenzyme A Acyl Carrier Protein, domain 2"/>
    <property type="match status" value="3"/>
</dbReference>
<evidence type="ECO:0000256" key="7">
    <source>
        <dbReference type="SAM" id="MobiDB-lite"/>
    </source>
</evidence>
<dbReference type="InterPro" id="IPR040883">
    <property type="entry name" value="FAS_meander"/>
</dbReference>
<dbReference type="SMART" id="SM00827">
    <property type="entry name" value="PKS_AT"/>
    <property type="match status" value="1"/>
</dbReference>
<dbReference type="InterPro" id="IPR016035">
    <property type="entry name" value="Acyl_Trfase/lysoPLipase"/>
</dbReference>
<proteinExistence type="predicted"/>
<dbReference type="Pfam" id="PF17951">
    <property type="entry name" value="FAS_meander"/>
    <property type="match status" value="1"/>
</dbReference>
<dbReference type="InterPro" id="IPR041550">
    <property type="entry name" value="FASI_helical"/>
</dbReference>
<feature type="compositionally biased region" description="Low complexity" evidence="7">
    <location>
        <begin position="2157"/>
        <end position="2175"/>
    </location>
</feature>
<organism evidence="9 10">
    <name type="scientific">Coemansia guatemalensis</name>
    <dbReference type="NCBI Taxonomy" id="2761395"/>
    <lineage>
        <taxon>Eukaryota</taxon>
        <taxon>Fungi</taxon>
        <taxon>Fungi incertae sedis</taxon>
        <taxon>Zoopagomycota</taxon>
        <taxon>Kickxellomycotina</taxon>
        <taxon>Kickxellomycetes</taxon>
        <taxon>Kickxellales</taxon>
        <taxon>Kickxellaceae</taxon>
        <taxon>Coemansia</taxon>
    </lineage>
</organism>
<name>A0A9W8LVQ6_9FUNG</name>
<dbReference type="Gene3D" id="3.20.20.70">
    <property type="entry name" value="Aldolase class I"/>
    <property type="match status" value="2"/>
</dbReference>
<evidence type="ECO:0000313" key="9">
    <source>
        <dbReference type="EMBL" id="KAJ2807285.1"/>
    </source>
</evidence>
<dbReference type="EC" id="2.3.1.86" evidence="9"/>
<dbReference type="CDD" id="cd03447">
    <property type="entry name" value="FAS_MaoC"/>
    <property type="match status" value="1"/>
</dbReference>
<evidence type="ECO:0000256" key="1">
    <source>
        <dbReference type="ARBA" id="ARBA00022450"/>
    </source>
</evidence>
<keyword evidence="2" id="KW-0597">Phosphoprotein</keyword>
<reference evidence="9" key="1">
    <citation type="submission" date="2022-07" db="EMBL/GenBank/DDBJ databases">
        <title>Phylogenomic reconstructions and comparative analyses of Kickxellomycotina fungi.</title>
        <authorList>
            <person name="Reynolds N.K."/>
            <person name="Stajich J.E."/>
            <person name="Barry K."/>
            <person name="Grigoriev I.V."/>
            <person name="Crous P."/>
            <person name="Smith M.E."/>
        </authorList>
    </citation>
    <scope>NUCLEOTIDE SEQUENCE</scope>
    <source>
        <strain evidence="9">NRRL 1565</strain>
    </source>
</reference>
<dbReference type="GO" id="GO:0004321">
    <property type="term" value="F:fatty-acyl-CoA synthase activity"/>
    <property type="evidence" value="ECO:0007669"/>
    <property type="project" value="UniProtKB-EC"/>
</dbReference>
<evidence type="ECO:0000256" key="6">
    <source>
        <dbReference type="ARBA" id="ARBA00023002"/>
    </source>
</evidence>
<dbReference type="GO" id="GO:0006633">
    <property type="term" value="P:fatty acid biosynthetic process"/>
    <property type="evidence" value="ECO:0007669"/>
    <property type="project" value="InterPro"/>
</dbReference>
<dbReference type="GO" id="GO:0008897">
    <property type="term" value="F:holo-[acyl-carrier-protein] synthase activity"/>
    <property type="evidence" value="ECO:0007669"/>
    <property type="project" value="InterPro"/>
</dbReference>
<evidence type="ECO:0000259" key="8">
    <source>
        <dbReference type="SMART" id="SM00827"/>
    </source>
</evidence>
<dbReference type="GO" id="GO:0004312">
    <property type="term" value="F:fatty acid synthase activity"/>
    <property type="evidence" value="ECO:0007669"/>
    <property type="project" value="InterPro"/>
</dbReference>
<dbReference type="InterPro" id="IPR013785">
    <property type="entry name" value="Aldolase_TIM"/>
</dbReference>
<dbReference type="GO" id="GO:0005835">
    <property type="term" value="C:fatty acid synthase complex"/>
    <property type="evidence" value="ECO:0007669"/>
    <property type="project" value="InterPro"/>
</dbReference>
<feature type="compositionally biased region" description="Polar residues" evidence="7">
    <location>
        <begin position="2140"/>
        <end position="2150"/>
    </location>
</feature>
<dbReference type="InterPro" id="IPR040899">
    <property type="entry name" value="Fas_alpha_ACP"/>
</dbReference>
<feature type="non-terminal residue" evidence="9">
    <location>
        <position position="1"/>
    </location>
</feature>
<dbReference type="Gene3D" id="3.30.1120.100">
    <property type="match status" value="1"/>
</dbReference>
<dbReference type="Gene3D" id="3.40.50.720">
    <property type="entry name" value="NAD(P)-binding Rossmann-like Domain"/>
    <property type="match status" value="2"/>
</dbReference>
<dbReference type="InterPro" id="IPR029069">
    <property type="entry name" value="HotDog_dom_sf"/>
</dbReference>
<dbReference type="InterPro" id="IPR001227">
    <property type="entry name" value="Ac_transferase_dom_sf"/>
</dbReference>
<dbReference type="GO" id="GO:0004318">
    <property type="term" value="F:enoyl-[acyl-carrier-protein] reductase (NADH) activity"/>
    <property type="evidence" value="ECO:0007669"/>
    <property type="project" value="InterPro"/>
</dbReference>
<dbReference type="Gene3D" id="6.10.250.1930">
    <property type="match status" value="1"/>
</dbReference>
<dbReference type="Pfam" id="PF18325">
    <property type="entry name" value="Fas_alpha_ACP"/>
    <property type="match status" value="1"/>
</dbReference>
<dbReference type="Gene3D" id="1.20.1050.120">
    <property type="match status" value="1"/>
</dbReference>
<dbReference type="InterPro" id="IPR014043">
    <property type="entry name" value="Acyl_transferase_dom"/>
</dbReference>
<dbReference type="Gene3D" id="3.10.129.10">
    <property type="entry name" value="Hotdog Thioesterase"/>
    <property type="match status" value="1"/>
</dbReference>
<dbReference type="FunFam" id="3.90.25.70:FF:000001">
    <property type="entry name" value="Fatty acid synthase subunit alpha"/>
    <property type="match status" value="1"/>
</dbReference>
<dbReference type="Proteomes" id="UP001140094">
    <property type="component" value="Unassembled WGS sequence"/>
</dbReference>
<keyword evidence="6" id="KW-0560">Oxidoreductase</keyword>
<evidence type="ECO:0000256" key="2">
    <source>
        <dbReference type="ARBA" id="ARBA00022553"/>
    </source>
</evidence>
<dbReference type="GO" id="GO:0016787">
    <property type="term" value="F:hydrolase activity"/>
    <property type="evidence" value="ECO:0007669"/>
    <property type="project" value="UniProtKB-KW"/>
</dbReference>
<dbReference type="FunFam" id="1.20.930.70:FF:000001">
    <property type="entry name" value="Fatty acid synthase beta subunit dehydratase"/>
    <property type="match status" value="1"/>
</dbReference>
<keyword evidence="9" id="KW-0012">Acyltransferase</keyword>
<dbReference type="SUPFAM" id="SSF54637">
    <property type="entry name" value="Thioesterase/thiol ester dehydrase-isomerase"/>
    <property type="match status" value="1"/>
</dbReference>
<keyword evidence="10" id="KW-1185">Reference proteome</keyword>
<evidence type="ECO:0000313" key="10">
    <source>
        <dbReference type="Proteomes" id="UP001140094"/>
    </source>
</evidence>
<dbReference type="Pfam" id="PF08354">
    <property type="entry name" value="Fas1-AflB-like_hel"/>
    <property type="match status" value="1"/>
</dbReference>
<dbReference type="SUPFAM" id="SSF51735">
    <property type="entry name" value="NAD(P)-binding Rossmann-fold domains"/>
    <property type="match status" value="1"/>
</dbReference>
<dbReference type="InterPro" id="IPR013565">
    <property type="entry name" value="Fas1/AflB-like_central"/>
</dbReference>
<dbReference type="Pfam" id="PF01575">
    <property type="entry name" value="MaoC_dehydratas"/>
    <property type="match status" value="1"/>
</dbReference>
<protein>
    <submittedName>
        <fullName evidence="9">Fatty acid synthase alpha subunit Lsd1</fullName>
        <ecNumber evidence="9">2.3.1.86</ecNumber>
    </submittedName>
</protein>
<dbReference type="Gene3D" id="6.10.140.1400">
    <property type="match status" value="1"/>
</dbReference>
<dbReference type="Pfam" id="PF00698">
    <property type="entry name" value="Acyl_transf_1"/>
    <property type="match status" value="1"/>
</dbReference>
<dbReference type="GO" id="GO:0019171">
    <property type="term" value="F:(3R)-hydroxyacyl-[acyl-carrier-protein] dehydratase activity"/>
    <property type="evidence" value="ECO:0007669"/>
    <property type="project" value="InterPro"/>
</dbReference>
<dbReference type="SUPFAM" id="SSF52151">
    <property type="entry name" value="FabD/lysophospholipase-like"/>
    <property type="match status" value="2"/>
</dbReference>
<dbReference type="Pfam" id="PF22235">
    <property type="entry name" value="FAS1_thioest_ins"/>
    <property type="match status" value="1"/>
</dbReference>
<dbReference type="Gene3D" id="6.20.240.10">
    <property type="match status" value="1"/>
</dbReference>